<evidence type="ECO:0000256" key="1">
    <source>
        <dbReference type="ARBA" id="ARBA00004123"/>
    </source>
</evidence>
<evidence type="ECO:0000313" key="11">
    <source>
        <dbReference type="EnsemblPlants" id="OGLUM06G17360.1"/>
    </source>
</evidence>
<dbReference type="PROSITE" id="PS50811">
    <property type="entry name" value="WRKY"/>
    <property type="match status" value="1"/>
</dbReference>
<evidence type="ECO:0000256" key="8">
    <source>
        <dbReference type="ARBA" id="ARBA00070168"/>
    </source>
</evidence>
<comment type="subcellular location">
    <subcellularLocation>
        <location evidence="1">Nucleus</location>
    </subcellularLocation>
</comment>
<keyword evidence="12" id="KW-1185">Reference proteome</keyword>
<dbReference type="eggNOG" id="ENOG502QW38">
    <property type="taxonomic scope" value="Eukaryota"/>
</dbReference>
<dbReference type="PANTHER" id="PTHR32096">
    <property type="entry name" value="WRKY TRANSCRIPTION FACTOR 30-RELATED-RELATED"/>
    <property type="match status" value="1"/>
</dbReference>
<dbReference type="HOGENOM" id="CLU_029232_0_0_1"/>
<protein>
    <recommendedName>
        <fullName evidence="8">WRKY transcription factor WRKY51</fullName>
    </recommendedName>
</protein>
<evidence type="ECO:0000256" key="2">
    <source>
        <dbReference type="ARBA" id="ARBA00008189"/>
    </source>
</evidence>
<feature type="compositionally biased region" description="Acidic residues" evidence="9">
    <location>
        <begin position="335"/>
        <end position="362"/>
    </location>
</feature>
<keyword evidence="5" id="KW-0804">Transcription</keyword>
<name>A0A0E0AA62_9ORYZ</name>
<dbReference type="GO" id="GO:0000976">
    <property type="term" value="F:transcription cis-regulatory region binding"/>
    <property type="evidence" value="ECO:0007669"/>
    <property type="project" value="TreeGrafter"/>
</dbReference>
<comment type="function">
    <text evidence="7">Transcription factor. Interacts, when in complex with WRKY71, specifically with the W box (5'-(T)TGAC[CT]-3'), a frequently occurring elicitor-responsive cis-acting element. Represses specifically gibberellic acid (GA)-induced promoters in aleurone cells, probably by interfering with GAM1.</text>
</comment>
<evidence type="ECO:0000256" key="3">
    <source>
        <dbReference type="ARBA" id="ARBA00023015"/>
    </source>
</evidence>
<sequence>MDGDAWWYAGGGGGGGSNNWDLGAVVRFGCGGGRVSPAAALLGEAWEYDDDPFSSFLAPPMTAQQAALPAVWEEGDDGDAAWMAPLPGLQTGGGWGDQAPMVVDELCGALVVAPPPPPKQQEVLQVQQQPPPADNTQPTTDQQGSGGDGESTRAGGSRSARRKYAAAAIYIVSVCFSDSCIMWIRSLADDRGVRHACRKKQTRKEVVRVAASGPAPDSWAWRKYGQKPIKGSPYPRGYYRCSSNKNCAARKQVERCRLDPSFLLLTYTGAHSGHDVPLHRNSLAGTTRHKPPPPPPLPSAADKSPATAAEAATASQSPGLSPTTPLRASSMELHGEDDAEAELQVEEDDMAIDDEDDDDVADETISTVPWGTPISDAIIAASYEWR</sequence>
<dbReference type="GO" id="GO:0005634">
    <property type="term" value="C:nucleus"/>
    <property type="evidence" value="ECO:0007669"/>
    <property type="project" value="UniProtKB-SubCell"/>
</dbReference>
<reference evidence="11" key="1">
    <citation type="submission" date="2015-04" db="UniProtKB">
        <authorList>
            <consortium name="EnsemblPlants"/>
        </authorList>
    </citation>
    <scope>IDENTIFICATION</scope>
</reference>
<dbReference type="GO" id="GO:0003700">
    <property type="term" value="F:DNA-binding transcription factor activity"/>
    <property type="evidence" value="ECO:0007669"/>
    <property type="project" value="InterPro"/>
</dbReference>
<evidence type="ECO:0000259" key="10">
    <source>
        <dbReference type="PROSITE" id="PS50811"/>
    </source>
</evidence>
<keyword evidence="6" id="KW-0539">Nucleus</keyword>
<dbReference type="FunFam" id="2.20.25.80:FF:000004">
    <property type="entry name" value="WRKY transcription factor 65"/>
    <property type="match status" value="1"/>
</dbReference>
<feature type="compositionally biased region" description="Polar residues" evidence="9">
    <location>
        <begin position="134"/>
        <end position="143"/>
    </location>
</feature>
<comment type="similarity">
    <text evidence="2">Belongs to the WRKY group II-a family.</text>
</comment>
<feature type="compositionally biased region" description="Low complexity" evidence="9">
    <location>
        <begin position="299"/>
        <end position="318"/>
    </location>
</feature>
<feature type="domain" description="WRKY" evidence="10">
    <location>
        <begin position="210"/>
        <end position="277"/>
    </location>
</feature>
<dbReference type="InterPro" id="IPR044810">
    <property type="entry name" value="WRKY_plant"/>
</dbReference>
<accession>A0A0E0AA62</accession>
<dbReference type="PANTHER" id="PTHR32096:SF18">
    <property type="entry name" value="DISEASE RESISTANCE PROTEIN RRS1B-RELATED"/>
    <property type="match status" value="1"/>
</dbReference>
<dbReference type="Gramene" id="OGLUM06G17360.1">
    <property type="protein sequence ID" value="OGLUM06G17360.1"/>
    <property type="gene ID" value="OGLUM06G17360"/>
</dbReference>
<evidence type="ECO:0000256" key="9">
    <source>
        <dbReference type="SAM" id="MobiDB-lite"/>
    </source>
</evidence>
<dbReference type="SMART" id="SM00774">
    <property type="entry name" value="WRKY"/>
    <property type="match status" value="1"/>
</dbReference>
<evidence type="ECO:0000256" key="6">
    <source>
        <dbReference type="ARBA" id="ARBA00023242"/>
    </source>
</evidence>
<evidence type="ECO:0000256" key="5">
    <source>
        <dbReference type="ARBA" id="ARBA00023163"/>
    </source>
</evidence>
<dbReference type="Gene3D" id="2.20.25.80">
    <property type="entry name" value="WRKY domain"/>
    <property type="match status" value="1"/>
</dbReference>
<evidence type="ECO:0000256" key="7">
    <source>
        <dbReference type="ARBA" id="ARBA00059977"/>
    </source>
</evidence>
<dbReference type="AlphaFoldDB" id="A0A0E0AA62"/>
<organism evidence="11">
    <name type="scientific">Oryza glumipatula</name>
    <dbReference type="NCBI Taxonomy" id="40148"/>
    <lineage>
        <taxon>Eukaryota</taxon>
        <taxon>Viridiplantae</taxon>
        <taxon>Streptophyta</taxon>
        <taxon>Embryophyta</taxon>
        <taxon>Tracheophyta</taxon>
        <taxon>Spermatophyta</taxon>
        <taxon>Magnoliopsida</taxon>
        <taxon>Liliopsida</taxon>
        <taxon>Poales</taxon>
        <taxon>Poaceae</taxon>
        <taxon>BOP clade</taxon>
        <taxon>Oryzoideae</taxon>
        <taxon>Oryzeae</taxon>
        <taxon>Oryzinae</taxon>
        <taxon>Oryza</taxon>
    </lineage>
</organism>
<dbReference type="EnsemblPlants" id="OGLUM06G17360.1">
    <property type="protein sequence ID" value="OGLUM06G17360.1"/>
    <property type="gene ID" value="OGLUM06G17360"/>
</dbReference>
<proteinExistence type="inferred from homology"/>
<evidence type="ECO:0000313" key="12">
    <source>
        <dbReference type="Proteomes" id="UP000026961"/>
    </source>
</evidence>
<reference evidence="11" key="2">
    <citation type="submission" date="2018-05" db="EMBL/GenBank/DDBJ databases">
        <title>OgluRS3 (Oryza glumaepatula Reference Sequence Version 3).</title>
        <authorList>
            <person name="Zhang J."/>
            <person name="Kudrna D."/>
            <person name="Lee S."/>
            <person name="Talag J."/>
            <person name="Welchert J."/>
            <person name="Wing R.A."/>
        </authorList>
    </citation>
    <scope>NUCLEOTIDE SEQUENCE [LARGE SCALE GENOMIC DNA]</scope>
</reference>
<keyword evidence="3" id="KW-0805">Transcription regulation</keyword>
<evidence type="ECO:0000256" key="4">
    <source>
        <dbReference type="ARBA" id="ARBA00023125"/>
    </source>
</evidence>
<dbReference type="Pfam" id="PF03106">
    <property type="entry name" value="WRKY"/>
    <property type="match status" value="1"/>
</dbReference>
<dbReference type="InterPro" id="IPR003657">
    <property type="entry name" value="WRKY_dom"/>
</dbReference>
<dbReference type="Proteomes" id="UP000026961">
    <property type="component" value="Chromosome 6"/>
</dbReference>
<dbReference type="STRING" id="40148.A0A0E0AA62"/>
<feature type="region of interest" description="Disordered" evidence="9">
    <location>
        <begin position="275"/>
        <end position="368"/>
    </location>
</feature>
<dbReference type="SUPFAM" id="SSF118290">
    <property type="entry name" value="WRKY DNA-binding domain"/>
    <property type="match status" value="1"/>
</dbReference>
<dbReference type="InterPro" id="IPR036576">
    <property type="entry name" value="WRKY_dom_sf"/>
</dbReference>
<keyword evidence="4" id="KW-0238">DNA-binding</keyword>
<feature type="region of interest" description="Disordered" evidence="9">
    <location>
        <begin position="117"/>
        <end position="157"/>
    </location>
</feature>